<dbReference type="EMBL" id="UINC01000554">
    <property type="protein sequence ID" value="SUZ57283.1"/>
    <property type="molecule type" value="Genomic_DNA"/>
</dbReference>
<dbReference type="Pfam" id="PF03747">
    <property type="entry name" value="ADP_ribosyl_GH"/>
    <property type="match status" value="1"/>
</dbReference>
<dbReference type="Gene3D" id="2.60.120.560">
    <property type="entry name" value="Exo-inulinase, domain 1"/>
    <property type="match status" value="1"/>
</dbReference>
<dbReference type="AlphaFoldDB" id="A0A381NUW8"/>
<proteinExistence type="predicted"/>
<evidence type="ECO:0000313" key="1">
    <source>
        <dbReference type="EMBL" id="SUZ57283.1"/>
    </source>
</evidence>
<dbReference type="Gene3D" id="1.10.4080.10">
    <property type="entry name" value="ADP-ribosylation/Crystallin J1"/>
    <property type="match status" value="1"/>
</dbReference>
<gene>
    <name evidence="1" type="ORF">METZ01_LOCUS10137</name>
</gene>
<organism evidence="1">
    <name type="scientific">marine metagenome</name>
    <dbReference type="NCBI Taxonomy" id="408172"/>
    <lineage>
        <taxon>unclassified sequences</taxon>
        <taxon>metagenomes</taxon>
        <taxon>ecological metagenomes</taxon>
    </lineage>
</organism>
<evidence type="ECO:0008006" key="2">
    <source>
        <dbReference type="Google" id="ProtNLM"/>
    </source>
</evidence>
<accession>A0A381NUW8</accession>
<dbReference type="InterPro" id="IPR036705">
    <property type="entry name" value="Ribosyl_crysJ1_sf"/>
</dbReference>
<reference evidence="1" key="1">
    <citation type="submission" date="2018-05" db="EMBL/GenBank/DDBJ databases">
        <authorList>
            <person name="Lanie J.A."/>
            <person name="Ng W.-L."/>
            <person name="Kazmierczak K.M."/>
            <person name="Andrzejewski T.M."/>
            <person name="Davidsen T.M."/>
            <person name="Wayne K.J."/>
            <person name="Tettelin H."/>
            <person name="Glass J.I."/>
            <person name="Rusch D."/>
            <person name="Podicherti R."/>
            <person name="Tsui H.-C.T."/>
            <person name="Winkler M.E."/>
        </authorList>
    </citation>
    <scope>NUCLEOTIDE SEQUENCE</scope>
</reference>
<dbReference type="InterPro" id="IPR005502">
    <property type="entry name" value="Ribosyl_crysJ1"/>
</dbReference>
<sequence length="695" mass="76307">MLQSDYDERVYAGVLGKIIGVYLGRPFEGWSNERIEETLGDIEYYVHDKVGVPLIVTDDDISGTFTFVRALSDYQCDPQLTPKQIGQTWLNYLIENRSVLWWGGMGNSTEHTAYLRLTQGYDAPASGSMELNGQVVSEQIGAQIFIDGWAMVCPGEPELAADFARRAGSVSHDGEALHGAQVIAAMESQAFVESDIDKLIDVAVELIPSDSLINRMISDIREWHGQDPDDWRRSFQKIKEQYGYDKYGGNCHMVPNHGLIVMALLHGAGHFQDSLKIVNTAGWDTDCNSGNLGCLLGIRNGLAAFDEGVDWRGPIADICYVPTADSGGGITDAATEAARIASMGRKLNGFEDEPPKDGARYHFSHPGSVQGFRGRECVVSNLKAPNGERALAIHFDALPSGKTAQAITGTFVESHETARYFEQRGYGLMASPILHPGQTISTDVLLSSDAEKAIEIALCIDVFDSENQAVSLQEGSIGIEPGEHKTLSWKIPSLDGYPIAAAGLEIVTAPAGGILYVDRYDWRGSPDVVLERRQGSMWHRAWVNGVDSYGPRYPESFRLIQNHGTGLLLYGSRDWVDYRMTADVTPHLVARSGIATRVQGLRRYYALLLKPGTGAQLVRELDGTRVLAEVPMSIDNYRTYELEMRVRGSQIEGYIDHQKVLSESDIELTEGGIGLVIDTGRTATQRVQVAPLNMA</sequence>
<name>A0A381NUW8_9ZZZZ</name>
<protein>
    <recommendedName>
        <fullName evidence="2">ADP-ribosylglycohydrolase family protein</fullName>
    </recommendedName>
</protein>
<dbReference type="SUPFAM" id="SSF101478">
    <property type="entry name" value="ADP-ribosylglycohydrolase"/>
    <property type="match status" value="1"/>
</dbReference>